<evidence type="ECO:0000313" key="1">
    <source>
        <dbReference type="EMBL" id="ETM31668.1"/>
    </source>
</evidence>
<proteinExistence type="predicted"/>
<name>W2M7Z0_PHYNI</name>
<organism evidence="1">
    <name type="scientific">Phytophthora nicotianae</name>
    <name type="common">Potato buckeye rot agent</name>
    <name type="synonym">Phytophthora parasitica</name>
    <dbReference type="NCBI Taxonomy" id="4792"/>
    <lineage>
        <taxon>Eukaryota</taxon>
        <taxon>Sar</taxon>
        <taxon>Stramenopiles</taxon>
        <taxon>Oomycota</taxon>
        <taxon>Peronosporomycetes</taxon>
        <taxon>Peronosporales</taxon>
        <taxon>Peronosporaceae</taxon>
        <taxon>Phytophthora</taxon>
    </lineage>
</organism>
<gene>
    <name evidence="1" type="ORF">L914_20800</name>
</gene>
<protein>
    <submittedName>
        <fullName evidence="1">Uncharacterized protein</fullName>
    </submittedName>
</protein>
<dbReference type="Proteomes" id="UP000054532">
    <property type="component" value="Unassembled WGS sequence"/>
</dbReference>
<sequence length="81" mass="9469">KIDLLYIKYQCAGSEGQFSTVPPSYLHRRVETLLLFPFVTSHKTGYSKSLMEFVHDGITSPSGLAYMMESVRRRRQTRYYK</sequence>
<dbReference type="EMBL" id="KI696515">
    <property type="protein sequence ID" value="ETM31668.1"/>
    <property type="molecule type" value="Genomic_DNA"/>
</dbReference>
<dbReference type="AlphaFoldDB" id="W2M7Z0"/>
<feature type="non-terminal residue" evidence="1">
    <location>
        <position position="1"/>
    </location>
</feature>
<feature type="non-terminal residue" evidence="1">
    <location>
        <position position="81"/>
    </location>
</feature>
<reference evidence="1" key="1">
    <citation type="submission" date="2013-11" db="EMBL/GenBank/DDBJ databases">
        <title>The Genome Sequence of Phytophthora parasitica IAC_01/95.</title>
        <authorList>
            <consortium name="The Broad Institute Genomics Platform"/>
            <person name="Russ C."/>
            <person name="Tyler B."/>
            <person name="Panabieres F."/>
            <person name="Shan W."/>
            <person name="Tripathy S."/>
            <person name="Grunwald N."/>
            <person name="Machado M."/>
            <person name="Johnson C.S."/>
            <person name="Arredondo F."/>
            <person name="Hong C."/>
            <person name="Coffey M."/>
            <person name="Young S.K."/>
            <person name="Zeng Q."/>
            <person name="Gargeya S."/>
            <person name="Fitzgerald M."/>
            <person name="Abouelleil A."/>
            <person name="Alvarado L."/>
            <person name="Chapman S.B."/>
            <person name="Gainer-Dewar J."/>
            <person name="Goldberg J."/>
            <person name="Griggs A."/>
            <person name="Gujja S."/>
            <person name="Hansen M."/>
            <person name="Howarth C."/>
            <person name="Imamovic A."/>
            <person name="Ireland A."/>
            <person name="Larimer J."/>
            <person name="McCowan C."/>
            <person name="Murphy C."/>
            <person name="Pearson M."/>
            <person name="Poon T.W."/>
            <person name="Priest M."/>
            <person name="Roberts A."/>
            <person name="Saif S."/>
            <person name="Shea T."/>
            <person name="Sykes S."/>
            <person name="Wortman J."/>
            <person name="Nusbaum C."/>
            <person name="Birren B."/>
        </authorList>
    </citation>
    <scope>NUCLEOTIDE SEQUENCE [LARGE SCALE GENOMIC DNA]</scope>
    <source>
        <strain evidence="1">IAC_01/95</strain>
    </source>
</reference>
<accession>W2M7Z0</accession>